<dbReference type="KEGG" id="aplc:110984404"/>
<protein>
    <submittedName>
        <fullName evidence="4">Uncharacterized protein LOC110984404 isoform X1</fullName>
    </submittedName>
</protein>
<evidence type="ECO:0000313" key="3">
    <source>
        <dbReference type="Proteomes" id="UP000694845"/>
    </source>
</evidence>
<feature type="compositionally biased region" description="Basic residues" evidence="2">
    <location>
        <begin position="36"/>
        <end position="46"/>
    </location>
</feature>
<dbReference type="OrthoDB" id="10067701at2759"/>
<evidence type="ECO:0000256" key="1">
    <source>
        <dbReference type="SAM" id="Coils"/>
    </source>
</evidence>
<dbReference type="AlphaFoldDB" id="A0A8B7Z3R5"/>
<reference evidence="4" key="1">
    <citation type="submission" date="2025-08" db="UniProtKB">
        <authorList>
            <consortium name="RefSeq"/>
        </authorList>
    </citation>
    <scope>IDENTIFICATION</scope>
</reference>
<dbReference type="RefSeq" id="XP_022100279.1">
    <property type="nucleotide sequence ID" value="XM_022244587.1"/>
</dbReference>
<organism evidence="3 4">
    <name type="scientific">Acanthaster planci</name>
    <name type="common">Crown-of-thorns starfish</name>
    <dbReference type="NCBI Taxonomy" id="133434"/>
    <lineage>
        <taxon>Eukaryota</taxon>
        <taxon>Metazoa</taxon>
        <taxon>Echinodermata</taxon>
        <taxon>Eleutherozoa</taxon>
        <taxon>Asterozoa</taxon>
        <taxon>Asteroidea</taxon>
        <taxon>Valvatacea</taxon>
        <taxon>Valvatida</taxon>
        <taxon>Acanthasteridae</taxon>
        <taxon>Acanthaster</taxon>
    </lineage>
</organism>
<dbReference type="OMA" id="DHEHTSK"/>
<evidence type="ECO:0000256" key="2">
    <source>
        <dbReference type="SAM" id="MobiDB-lite"/>
    </source>
</evidence>
<sequence length="218" mass="24350">MPNVRPQPTHGRAWWRTTALRSSVYIHVFPKPTMSRAHKKNQKRATKKQEGKGFVVEESIGGAAAPTVTKQDPVKELRDQLAQAKAEKNHDLANKLRQQLWITQDLAAGYKPNISAEDEGSREALTQVQERLTTPASSLSSSTASVRLDGASAISTLGSEERKLKTLRKKLDQIQSLKKKLEQGETLEANQLTKLKTEESVLEEIEHLENLLSIPVKR</sequence>
<keyword evidence="1" id="KW-0175">Coiled coil</keyword>
<gene>
    <name evidence="4" type="primary">LOC110984404</name>
</gene>
<accession>A0A8B7Z3R5</accession>
<dbReference type="Proteomes" id="UP000694845">
    <property type="component" value="Unplaced"/>
</dbReference>
<keyword evidence="3" id="KW-1185">Reference proteome</keyword>
<dbReference type="GeneID" id="110984404"/>
<evidence type="ECO:0000313" key="4">
    <source>
        <dbReference type="RefSeq" id="XP_022100279.1"/>
    </source>
</evidence>
<name>A0A8B7Z3R5_ACAPL</name>
<feature type="region of interest" description="Disordered" evidence="2">
    <location>
        <begin position="35"/>
        <end position="58"/>
    </location>
</feature>
<proteinExistence type="predicted"/>
<feature type="coiled-coil region" evidence="1">
    <location>
        <begin position="157"/>
        <end position="187"/>
    </location>
</feature>